<gene>
    <name evidence="2" type="ORF">JR316_005454</name>
</gene>
<reference evidence="2" key="1">
    <citation type="submission" date="2021-02" db="EMBL/GenBank/DDBJ databases">
        <title>Psilocybe cubensis genome.</title>
        <authorList>
            <person name="Mckernan K.J."/>
            <person name="Crawford S."/>
            <person name="Trippe A."/>
            <person name="Kane L.T."/>
            <person name="Mclaughlin S."/>
        </authorList>
    </citation>
    <scope>NUCLEOTIDE SEQUENCE [LARGE SCALE GENOMIC DNA]</scope>
    <source>
        <strain evidence="2">MGC-MH-2018</strain>
    </source>
</reference>
<sequence length="510" mass="56101">MADCDYARFTTRSGRAYALCRKVAVYALQLPAAILAAMQQEAATDVCFASEQSFTPVPAVCIHRRADSGDELPYSSPSESTEALQLNPSACDPSSTSKKRKRVVDEPPYSSPSDSTEASQVNPSACDPSSTSKKRKRAAGVPLSRHLRSIRREEEFAAHGHGANDKRRSKIATQAAVEGTDLGLKELPAANGAYEARREEECEGRAYTLDEAKALGLKVFHWDGRQPVAFVAPDDTVFMVLAGRPNDADYDAAASRVYEAFRKESDSVQFTGKYAGSRRGVFSVINVGVSRGQGLAEPVYLGCHSHEKLVSALLKNKDVQRMASYASAAFATWAPRTYNYYKTQLDKLFHHMNHLPRIFRRSIFPAAAFNLGPSVVTFRHRDMKNCPFGMCSIQALGKFDPTKGGHLIVWELGLIIKFPAGSTILLPSATLSHSNVTIGKDEERASFTQFCHGGLFRWVDYGFQTEKSLCESNPTLYAEVCRLRPQRWQVGLNLLSTLDELKCGGFDSGV</sequence>
<proteinExistence type="predicted"/>
<feature type="compositionally biased region" description="Basic and acidic residues" evidence="1">
    <location>
        <begin position="150"/>
        <end position="166"/>
    </location>
</feature>
<comment type="caution">
    <text evidence="2">The sequence shown here is derived from an EMBL/GenBank/DDBJ whole genome shotgun (WGS) entry which is preliminary data.</text>
</comment>
<feature type="compositionally biased region" description="Polar residues" evidence="1">
    <location>
        <begin position="75"/>
        <end position="96"/>
    </location>
</feature>
<evidence type="ECO:0000313" key="2">
    <source>
        <dbReference type="EMBL" id="KAG5168900.1"/>
    </source>
</evidence>
<dbReference type="AlphaFoldDB" id="A0A8H7Y0F1"/>
<feature type="region of interest" description="Disordered" evidence="1">
    <location>
        <begin position="70"/>
        <end position="169"/>
    </location>
</feature>
<organism evidence="2">
    <name type="scientific">Psilocybe cubensis</name>
    <name type="common">Psychedelic mushroom</name>
    <name type="synonym">Stropharia cubensis</name>
    <dbReference type="NCBI Taxonomy" id="181762"/>
    <lineage>
        <taxon>Eukaryota</taxon>
        <taxon>Fungi</taxon>
        <taxon>Dikarya</taxon>
        <taxon>Basidiomycota</taxon>
        <taxon>Agaricomycotina</taxon>
        <taxon>Agaricomycetes</taxon>
        <taxon>Agaricomycetidae</taxon>
        <taxon>Agaricales</taxon>
        <taxon>Agaricineae</taxon>
        <taxon>Strophariaceae</taxon>
        <taxon>Psilocybe</taxon>
    </lineage>
</organism>
<dbReference type="Gene3D" id="3.60.130.30">
    <property type="match status" value="1"/>
</dbReference>
<name>A0A8H7Y0F1_PSICU</name>
<accession>A0A8H7Y0F1</accession>
<dbReference type="EMBL" id="JAFIQS010000005">
    <property type="protein sequence ID" value="KAG5168900.1"/>
    <property type="molecule type" value="Genomic_DNA"/>
</dbReference>
<evidence type="ECO:0000256" key="1">
    <source>
        <dbReference type="SAM" id="MobiDB-lite"/>
    </source>
</evidence>
<protein>
    <submittedName>
        <fullName evidence="2">Uncharacterized protein</fullName>
    </submittedName>
</protein>
<feature type="compositionally biased region" description="Polar residues" evidence="1">
    <location>
        <begin position="111"/>
        <end position="131"/>
    </location>
</feature>
<dbReference type="OrthoDB" id="3020801at2759"/>